<keyword evidence="7" id="KW-0626">Porin</keyword>
<evidence type="ECO:0000256" key="10">
    <source>
        <dbReference type="SAM" id="SignalP"/>
    </source>
</evidence>
<sequence length="436" mass="47999">MTQIKALSAAVSAVLLSASAMAVDFHGYARAGMSTTDDGGEQTCYGSGGAGHLAGRLADECDTYVELQFGQELYNQGGKKFRVEFMPVFTSENDFQGNSAQWNSTYNNPANSDNDGEVNAWRGGDWSMRQAYAAAEGVVGFAPEATLWAGKRFYQRKDIHIMDWYYLNNSGYGVGLENIELGAGKLSVAWINMDQHVSDGTVDYSNDIVQNNKLDVRYSGIQLWEGASLEVAAIYGWADLTETQDDAGYDDEDGYFLTAEITHGLMGGFNKIVVQYAADSMGDSAYDNHGGESTLSTPWWGGSKESSFRIIDWGVVNLGEKIELGYSFMYAAAETFDDTLAEDEPTRMSVVFRPMYKWDDVMKTTLEVGYTEEDDVSSGDSNDLSKIVVAQEWSAGPSFWSRPSIRLYAGAFFGDQAEARDDDGNLRIGAQMEAWW</sequence>
<dbReference type="EMBL" id="JAHZSS010000014">
    <property type="protein sequence ID" value="MBW8191746.1"/>
    <property type="molecule type" value="Genomic_DNA"/>
</dbReference>
<name>A0ABS7EHC5_9GAMM</name>
<evidence type="ECO:0000256" key="6">
    <source>
        <dbReference type="ARBA" id="ARBA00023065"/>
    </source>
</evidence>
<gene>
    <name evidence="11" type="primary">lamB</name>
    <name evidence="11" type="ORF">K0504_11935</name>
</gene>
<keyword evidence="3" id="KW-0813">Transport</keyword>
<dbReference type="NCBIfam" id="NF006860">
    <property type="entry name" value="PRK09360.1"/>
    <property type="match status" value="1"/>
</dbReference>
<dbReference type="InterPro" id="IPR003192">
    <property type="entry name" value="Porin_LamB"/>
</dbReference>
<dbReference type="Proteomes" id="UP001166251">
    <property type="component" value="Unassembled WGS sequence"/>
</dbReference>
<evidence type="ECO:0000256" key="8">
    <source>
        <dbReference type="ARBA" id="ARBA00023136"/>
    </source>
</evidence>
<feature type="chain" id="PRO_5046544763" evidence="10">
    <location>
        <begin position="23"/>
        <end position="436"/>
    </location>
</feature>
<evidence type="ECO:0000256" key="4">
    <source>
        <dbReference type="ARBA" id="ARBA00022452"/>
    </source>
</evidence>
<dbReference type="PANTHER" id="PTHR38762:SF1">
    <property type="entry name" value="CRYPTIC OUTER MEMBRANE PORIN BGLH-RELATED"/>
    <property type="match status" value="1"/>
</dbReference>
<dbReference type="RefSeq" id="WP_220104423.1">
    <property type="nucleotide sequence ID" value="NZ_JAHZSS010000014.1"/>
</dbReference>
<evidence type="ECO:0000313" key="11">
    <source>
        <dbReference type="EMBL" id="MBW8191746.1"/>
    </source>
</evidence>
<dbReference type="Gene3D" id="2.40.170.10">
    <property type="entry name" value="Porin, LamB type"/>
    <property type="match status" value="1"/>
</dbReference>
<evidence type="ECO:0000256" key="5">
    <source>
        <dbReference type="ARBA" id="ARBA00022692"/>
    </source>
</evidence>
<accession>A0ABS7EHC5</accession>
<keyword evidence="9" id="KW-0998">Cell outer membrane</keyword>
<dbReference type="PANTHER" id="PTHR38762">
    <property type="entry name" value="CRYPTIC OUTER MEMBRANE PORIN BGLH-RELATED"/>
    <property type="match status" value="1"/>
</dbReference>
<evidence type="ECO:0000256" key="9">
    <source>
        <dbReference type="ARBA" id="ARBA00023237"/>
    </source>
</evidence>
<evidence type="ECO:0000256" key="1">
    <source>
        <dbReference type="ARBA" id="ARBA00004571"/>
    </source>
</evidence>
<reference evidence="11" key="1">
    <citation type="submission" date="2021-07" db="EMBL/GenBank/DDBJ databases">
        <title>Neiella marina sp. nov., isolated from the intestinal content of sea cucumber Apostichopus japonicus.</title>
        <authorList>
            <person name="Bai X."/>
        </authorList>
    </citation>
    <scope>NUCLEOTIDE SEQUENCE</scope>
    <source>
        <strain evidence="11">126</strain>
    </source>
</reference>
<keyword evidence="5" id="KW-0812">Transmembrane</keyword>
<comment type="similarity">
    <text evidence="2">Belongs to the porin LamB (TC 1.B.3) family.</text>
</comment>
<proteinExistence type="inferred from homology"/>
<feature type="signal peptide" evidence="10">
    <location>
        <begin position="1"/>
        <end position="22"/>
    </location>
</feature>
<comment type="subcellular location">
    <subcellularLocation>
        <location evidence="1">Cell outer membrane</location>
        <topology evidence="1">Multi-pass membrane protein</topology>
    </subcellularLocation>
</comment>
<keyword evidence="4" id="KW-1134">Transmembrane beta strand</keyword>
<keyword evidence="10" id="KW-0732">Signal</keyword>
<organism evidence="11 12">
    <name type="scientific">Neiella holothuriorum</name>
    <dbReference type="NCBI Taxonomy" id="2870530"/>
    <lineage>
        <taxon>Bacteria</taxon>
        <taxon>Pseudomonadati</taxon>
        <taxon>Pseudomonadota</taxon>
        <taxon>Gammaproteobacteria</taxon>
        <taxon>Alteromonadales</taxon>
        <taxon>Echinimonadaceae</taxon>
        <taxon>Neiella</taxon>
    </lineage>
</organism>
<evidence type="ECO:0000256" key="3">
    <source>
        <dbReference type="ARBA" id="ARBA00022448"/>
    </source>
</evidence>
<keyword evidence="8" id="KW-0472">Membrane</keyword>
<dbReference type="InterPro" id="IPR036998">
    <property type="entry name" value="Porin_LamB_sf"/>
</dbReference>
<dbReference type="SUPFAM" id="SSF56935">
    <property type="entry name" value="Porins"/>
    <property type="match status" value="1"/>
</dbReference>
<keyword evidence="12" id="KW-1185">Reference proteome</keyword>
<keyword evidence="6" id="KW-0406">Ion transport</keyword>
<evidence type="ECO:0000256" key="7">
    <source>
        <dbReference type="ARBA" id="ARBA00023114"/>
    </source>
</evidence>
<dbReference type="Pfam" id="PF02264">
    <property type="entry name" value="LamB"/>
    <property type="match status" value="1"/>
</dbReference>
<dbReference type="InterPro" id="IPR050286">
    <property type="entry name" value="G_neg_Bact_CarbUptk_Porin"/>
</dbReference>
<evidence type="ECO:0000256" key="2">
    <source>
        <dbReference type="ARBA" id="ARBA00007055"/>
    </source>
</evidence>
<protein>
    <submittedName>
        <fullName evidence="11">Maltoporin LamB</fullName>
    </submittedName>
</protein>
<comment type="caution">
    <text evidence="11">The sequence shown here is derived from an EMBL/GenBank/DDBJ whole genome shotgun (WGS) entry which is preliminary data.</text>
</comment>
<dbReference type="CDD" id="cd01346">
    <property type="entry name" value="Maltoporin-like"/>
    <property type="match status" value="1"/>
</dbReference>
<evidence type="ECO:0000313" key="12">
    <source>
        <dbReference type="Proteomes" id="UP001166251"/>
    </source>
</evidence>